<keyword evidence="7" id="KW-1185">Reference proteome</keyword>
<proteinExistence type="inferred from homology"/>
<keyword evidence="3" id="KW-0862">Zinc</keyword>
<comment type="similarity">
    <text evidence="4">Belongs to the eukaryotic/archaeal RNase P protein component 4 family.</text>
</comment>
<dbReference type="GO" id="GO:0005655">
    <property type="term" value="C:nucleolar ribonuclease P complex"/>
    <property type="evidence" value="ECO:0007669"/>
    <property type="project" value="TreeGrafter"/>
</dbReference>
<dbReference type="GO" id="GO:0008033">
    <property type="term" value="P:tRNA processing"/>
    <property type="evidence" value="ECO:0007669"/>
    <property type="project" value="UniProtKB-KW"/>
</dbReference>
<dbReference type="EMBL" id="KV454004">
    <property type="protein sequence ID" value="ODQ45874.1"/>
    <property type="molecule type" value="Genomic_DNA"/>
</dbReference>
<dbReference type="Gene3D" id="6.20.50.20">
    <property type="match status" value="1"/>
</dbReference>
<protein>
    <submittedName>
        <fullName evidence="6">Uncharacterized protein</fullName>
    </submittedName>
</protein>
<evidence type="ECO:0000256" key="4">
    <source>
        <dbReference type="ARBA" id="ARBA00038402"/>
    </source>
</evidence>
<gene>
    <name evidence="6" type="ORF">PICMEDRAFT_73364</name>
</gene>
<evidence type="ECO:0000256" key="1">
    <source>
        <dbReference type="ARBA" id="ARBA00022694"/>
    </source>
</evidence>
<dbReference type="PANTHER" id="PTHR14742">
    <property type="entry name" value="RIBONUCLEASE P SUBUNIT P21"/>
    <property type="match status" value="1"/>
</dbReference>
<feature type="region of interest" description="Disordered" evidence="5">
    <location>
        <begin position="1"/>
        <end position="51"/>
    </location>
</feature>
<accession>A0A1E3NIC6</accession>
<evidence type="ECO:0000256" key="5">
    <source>
        <dbReference type="SAM" id="MobiDB-lite"/>
    </source>
</evidence>
<feature type="compositionally biased region" description="Basic residues" evidence="5">
    <location>
        <begin position="33"/>
        <end position="48"/>
    </location>
</feature>
<evidence type="ECO:0000256" key="3">
    <source>
        <dbReference type="ARBA" id="ARBA00022833"/>
    </source>
</evidence>
<keyword evidence="2" id="KW-0479">Metal-binding</keyword>
<reference evidence="6 7" key="1">
    <citation type="journal article" date="2016" name="Proc. Natl. Acad. Sci. U.S.A.">
        <title>Comparative genomics of biotechnologically important yeasts.</title>
        <authorList>
            <person name="Riley R."/>
            <person name="Haridas S."/>
            <person name="Wolfe K.H."/>
            <person name="Lopes M.R."/>
            <person name="Hittinger C.T."/>
            <person name="Goeker M."/>
            <person name="Salamov A.A."/>
            <person name="Wisecaver J.H."/>
            <person name="Long T.M."/>
            <person name="Calvey C.H."/>
            <person name="Aerts A.L."/>
            <person name="Barry K.W."/>
            <person name="Choi C."/>
            <person name="Clum A."/>
            <person name="Coughlan A.Y."/>
            <person name="Deshpande S."/>
            <person name="Douglass A.P."/>
            <person name="Hanson S.J."/>
            <person name="Klenk H.-P."/>
            <person name="LaButti K.M."/>
            <person name="Lapidus A."/>
            <person name="Lindquist E.A."/>
            <person name="Lipzen A.M."/>
            <person name="Meier-Kolthoff J.P."/>
            <person name="Ohm R.A."/>
            <person name="Otillar R.P."/>
            <person name="Pangilinan J.L."/>
            <person name="Peng Y."/>
            <person name="Rokas A."/>
            <person name="Rosa C.A."/>
            <person name="Scheuner C."/>
            <person name="Sibirny A.A."/>
            <person name="Slot J.C."/>
            <person name="Stielow J.B."/>
            <person name="Sun H."/>
            <person name="Kurtzman C.P."/>
            <person name="Blackwell M."/>
            <person name="Grigoriev I.V."/>
            <person name="Jeffries T.W."/>
        </authorList>
    </citation>
    <scope>NUCLEOTIDE SEQUENCE [LARGE SCALE GENOMIC DNA]</scope>
    <source>
        <strain evidence="6 7">NRRL Y-2026</strain>
    </source>
</reference>
<feature type="compositionally biased region" description="Basic and acidic residues" evidence="5">
    <location>
        <begin position="7"/>
        <end position="25"/>
    </location>
</feature>
<dbReference type="PANTHER" id="PTHR14742:SF0">
    <property type="entry name" value="RIBONUCLEASE P PROTEIN SUBUNIT P21"/>
    <property type="match status" value="1"/>
</dbReference>
<dbReference type="OrthoDB" id="128536at2759"/>
<dbReference type="Pfam" id="PF04032">
    <property type="entry name" value="Rpr2"/>
    <property type="match status" value="1"/>
</dbReference>
<organism evidence="6 7">
    <name type="scientific">Pichia membranifaciens NRRL Y-2026</name>
    <dbReference type="NCBI Taxonomy" id="763406"/>
    <lineage>
        <taxon>Eukaryota</taxon>
        <taxon>Fungi</taxon>
        <taxon>Dikarya</taxon>
        <taxon>Ascomycota</taxon>
        <taxon>Saccharomycotina</taxon>
        <taxon>Pichiomycetes</taxon>
        <taxon>Pichiales</taxon>
        <taxon>Pichiaceae</taxon>
        <taxon>Pichia</taxon>
    </lineage>
</organism>
<keyword evidence="1" id="KW-0819">tRNA processing</keyword>
<dbReference type="GeneID" id="30181145"/>
<dbReference type="STRING" id="763406.A0A1E3NIC6"/>
<dbReference type="Proteomes" id="UP000094455">
    <property type="component" value="Unassembled WGS sequence"/>
</dbReference>
<name>A0A1E3NIC6_9ASCO</name>
<dbReference type="GO" id="GO:0046872">
    <property type="term" value="F:metal ion binding"/>
    <property type="evidence" value="ECO:0007669"/>
    <property type="project" value="UniProtKB-KW"/>
</dbReference>
<dbReference type="RefSeq" id="XP_019016987.1">
    <property type="nucleotide sequence ID" value="XM_019164458.1"/>
</dbReference>
<evidence type="ECO:0000313" key="7">
    <source>
        <dbReference type="Proteomes" id="UP000094455"/>
    </source>
</evidence>
<evidence type="ECO:0000256" key="2">
    <source>
        <dbReference type="ARBA" id="ARBA00022723"/>
    </source>
</evidence>
<sequence>MSAECYSDTKEVTEKKQVSTDDKTRKIQNKGQQSKKMKERVNKNKPLKVPRTVPKKDHCQRVTYLYKVGSLMLSKQLEKYGSETASKSVDTLSRKYFNHMDLVSKKAVLKLHPDMKRTLCKQCSRLLVEGVTCSTRVVNKSKKRLPHCDVLELTCTCGTAKRFPVGMDPEYTLFSEKDTVLYEMEDRAR</sequence>
<dbReference type="InterPro" id="IPR007175">
    <property type="entry name" value="Rpr2/Snm1/Rpp21"/>
</dbReference>
<dbReference type="AlphaFoldDB" id="A0A1E3NIC6"/>
<evidence type="ECO:0000313" key="6">
    <source>
        <dbReference type="EMBL" id="ODQ45874.1"/>
    </source>
</evidence>